<dbReference type="InterPro" id="IPR036641">
    <property type="entry name" value="HPT_dom_sf"/>
</dbReference>
<keyword evidence="2" id="KW-0597">Phosphoprotein</keyword>
<dbReference type="RefSeq" id="WP_377315853.1">
    <property type="nucleotide sequence ID" value="NZ_JBHUIY010000015.1"/>
</dbReference>
<gene>
    <name evidence="4" type="ORF">ACFSNB_09060</name>
</gene>
<evidence type="ECO:0000313" key="5">
    <source>
        <dbReference type="Proteomes" id="UP001597296"/>
    </source>
</evidence>
<feature type="non-terminal residue" evidence="4">
    <location>
        <position position="142"/>
    </location>
</feature>
<dbReference type="PANTHER" id="PTHR43395">
    <property type="entry name" value="SENSOR HISTIDINE KINASE CHEA"/>
    <property type="match status" value="1"/>
</dbReference>
<dbReference type="Pfam" id="PF01627">
    <property type="entry name" value="Hpt"/>
    <property type="match status" value="1"/>
</dbReference>
<organism evidence="4 5">
    <name type="scientific">Phaeospirillum tilakii</name>
    <dbReference type="NCBI Taxonomy" id="741673"/>
    <lineage>
        <taxon>Bacteria</taxon>
        <taxon>Pseudomonadati</taxon>
        <taxon>Pseudomonadota</taxon>
        <taxon>Alphaproteobacteria</taxon>
        <taxon>Rhodospirillales</taxon>
        <taxon>Rhodospirillaceae</taxon>
        <taxon>Phaeospirillum</taxon>
    </lineage>
</organism>
<keyword evidence="5" id="KW-1185">Reference proteome</keyword>
<evidence type="ECO:0000259" key="3">
    <source>
        <dbReference type="PROSITE" id="PS50894"/>
    </source>
</evidence>
<name>A0ABW5C9G8_9PROT</name>
<protein>
    <submittedName>
        <fullName evidence="4">Hpt domain-containing protein</fullName>
    </submittedName>
</protein>
<feature type="domain" description="HPt" evidence="3">
    <location>
        <begin position="1"/>
        <end position="104"/>
    </location>
</feature>
<comment type="caution">
    <text evidence="4">The sequence shown here is derived from an EMBL/GenBank/DDBJ whole genome shotgun (WGS) entry which is preliminary data.</text>
</comment>
<dbReference type="Proteomes" id="UP001597296">
    <property type="component" value="Unassembled WGS sequence"/>
</dbReference>
<sequence>MAGGSDPGQVFREEAADLLVELETALLSLEQSPDDRDLLDSAFRALHTLKGSGAMFGFEAAAAFTHHLETAFDQVRRGEFALNSALIGVALAARDHIRALIDHPAEADTALGDRLLAEVAALTAAGAPTAGTAAPPARPAAA</sequence>
<evidence type="ECO:0000313" key="4">
    <source>
        <dbReference type="EMBL" id="MFD2233954.1"/>
    </source>
</evidence>
<dbReference type="CDD" id="cd00088">
    <property type="entry name" value="HPT"/>
    <property type="match status" value="1"/>
</dbReference>
<evidence type="ECO:0000256" key="2">
    <source>
        <dbReference type="PROSITE-ProRule" id="PRU00110"/>
    </source>
</evidence>
<keyword evidence="1" id="KW-0902">Two-component regulatory system</keyword>
<evidence type="ECO:0000256" key="1">
    <source>
        <dbReference type="ARBA" id="ARBA00023012"/>
    </source>
</evidence>
<accession>A0ABW5C9G8</accession>
<reference evidence="5" key="1">
    <citation type="journal article" date="2019" name="Int. J. Syst. Evol. Microbiol.">
        <title>The Global Catalogue of Microorganisms (GCM) 10K type strain sequencing project: providing services to taxonomists for standard genome sequencing and annotation.</title>
        <authorList>
            <consortium name="The Broad Institute Genomics Platform"/>
            <consortium name="The Broad Institute Genome Sequencing Center for Infectious Disease"/>
            <person name="Wu L."/>
            <person name="Ma J."/>
        </authorList>
    </citation>
    <scope>NUCLEOTIDE SEQUENCE [LARGE SCALE GENOMIC DNA]</scope>
    <source>
        <strain evidence="5">KCTC 15012</strain>
    </source>
</reference>
<proteinExistence type="predicted"/>
<dbReference type="EMBL" id="JBHUIY010000015">
    <property type="protein sequence ID" value="MFD2233954.1"/>
    <property type="molecule type" value="Genomic_DNA"/>
</dbReference>
<dbReference type="InterPro" id="IPR051315">
    <property type="entry name" value="Bact_Chemotaxis_CheA"/>
</dbReference>
<dbReference type="SMART" id="SM00073">
    <property type="entry name" value="HPT"/>
    <property type="match status" value="1"/>
</dbReference>
<dbReference type="SUPFAM" id="SSF47226">
    <property type="entry name" value="Histidine-containing phosphotransfer domain, HPT domain"/>
    <property type="match status" value="1"/>
</dbReference>
<dbReference type="PANTHER" id="PTHR43395:SF10">
    <property type="entry name" value="CHEMOTAXIS PROTEIN CHEA"/>
    <property type="match status" value="1"/>
</dbReference>
<dbReference type="Gene3D" id="1.20.120.160">
    <property type="entry name" value="HPT domain"/>
    <property type="match status" value="1"/>
</dbReference>
<feature type="modified residue" description="Phosphohistidine" evidence="2">
    <location>
        <position position="47"/>
    </location>
</feature>
<dbReference type="PROSITE" id="PS50894">
    <property type="entry name" value="HPT"/>
    <property type="match status" value="1"/>
</dbReference>
<dbReference type="InterPro" id="IPR008207">
    <property type="entry name" value="Sig_transdc_His_kin_Hpt_dom"/>
</dbReference>